<dbReference type="PANTHER" id="PTHR15503">
    <property type="entry name" value="LDOC1 RELATED"/>
    <property type="match status" value="1"/>
</dbReference>
<dbReference type="Pfam" id="PF08284">
    <property type="entry name" value="RVP_2"/>
    <property type="match status" value="1"/>
</dbReference>
<comment type="caution">
    <text evidence="2">The sequence shown here is derived from an EMBL/GenBank/DDBJ whole genome shotgun (WGS) entry which is preliminary data.</text>
</comment>
<keyword evidence="3" id="KW-1185">Reference proteome</keyword>
<gene>
    <name evidence="2" type="ORF">Tco_0989688</name>
</gene>
<dbReference type="Gene3D" id="2.40.70.10">
    <property type="entry name" value="Acid Proteases"/>
    <property type="match status" value="1"/>
</dbReference>
<dbReference type="InterPro" id="IPR021109">
    <property type="entry name" value="Peptidase_aspartic_dom_sf"/>
</dbReference>
<evidence type="ECO:0000313" key="2">
    <source>
        <dbReference type="EMBL" id="GJT54634.1"/>
    </source>
</evidence>
<keyword evidence="2" id="KW-0695">RNA-directed DNA polymerase</keyword>
<dbReference type="GO" id="GO:0003964">
    <property type="term" value="F:RNA-directed DNA polymerase activity"/>
    <property type="evidence" value="ECO:0007669"/>
    <property type="project" value="UniProtKB-KW"/>
</dbReference>
<protein>
    <submittedName>
        <fullName evidence="2">Reverse transcriptase domain-containing protein</fullName>
    </submittedName>
</protein>
<reference evidence="2" key="2">
    <citation type="submission" date="2022-01" db="EMBL/GenBank/DDBJ databases">
        <authorList>
            <person name="Yamashiro T."/>
            <person name="Shiraishi A."/>
            <person name="Satake H."/>
            <person name="Nakayama K."/>
        </authorList>
    </citation>
    <scope>NUCLEOTIDE SEQUENCE</scope>
</reference>
<name>A0ABQ5EUI1_9ASTR</name>
<dbReference type="Proteomes" id="UP001151760">
    <property type="component" value="Unassembled WGS sequence"/>
</dbReference>
<sequence>MTNKKVAELDVEFIEYKAEAKASIDALEKKIDDGIRKLDASIKAMKEESDEKFEELKKLILGTSTHVDHVLQTTKVVAKTAPYVSPIRRGYNDIGLELLNSNAESSTTIGKNLRPKFQRVHQGARTNQAGDRFAYHGFKHRMRKLKTPVSEGEDEYGWIYRVERRLLIWFQQSQEGNLYEQFLAITQEESARAYVALVMNPKGLNNAMELAVSIEDNQCEETYTPGHRCMDEAEEPGLNFISWARRAYGKETCGAQGHFKNNCPKLRKKNQGNQAGNGNVVTGTFLLNNYYASILFDTGADRSFVFTTFSSLIDIIPTTLDHGYDVELADRRIIWVITLIRGCTLNFLNHPFNNDLMLVEMGSFNVIIGMDWLSKYYAVIVCDEKIVHIPFGNETLIVRGDGSNHEHGSRLNIISCTKIQKYLLKGCHVFLAHVTAKSEEKRLEDVPVVQDFLEVFPEDLSGFMMCAKTHIIYTLENTINRTKTLKYA</sequence>
<dbReference type="EMBL" id="BQNB010016689">
    <property type="protein sequence ID" value="GJT54634.1"/>
    <property type="molecule type" value="Genomic_DNA"/>
</dbReference>
<dbReference type="InterPro" id="IPR032567">
    <property type="entry name" value="RTL1-rel"/>
</dbReference>
<keyword evidence="2" id="KW-0808">Transferase</keyword>
<dbReference type="SUPFAM" id="SSF50630">
    <property type="entry name" value="Acid proteases"/>
    <property type="match status" value="1"/>
</dbReference>
<keyword evidence="1" id="KW-0175">Coiled coil</keyword>
<accession>A0ABQ5EUI1</accession>
<evidence type="ECO:0000256" key="1">
    <source>
        <dbReference type="SAM" id="Coils"/>
    </source>
</evidence>
<organism evidence="2 3">
    <name type="scientific">Tanacetum coccineum</name>
    <dbReference type="NCBI Taxonomy" id="301880"/>
    <lineage>
        <taxon>Eukaryota</taxon>
        <taxon>Viridiplantae</taxon>
        <taxon>Streptophyta</taxon>
        <taxon>Embryophyta</taxon>
        <taxon>Tracheophyta</taxon>
        <taxon>Spermatophyta</taxon>
        <taxon>Magnoliopsida</taxon>
        <taxon>eudicotyledons</taxon>
        <taxon>Gunneridae</taxon>
        <taxon>Pentapetalae</taxon>
        <taxon>asterids</taxon>
        <taxon>campanulids</taxon>
        <taxon>Asterales</taxon>
        <taxon>Asteraceae</taxon>
        <taxon>Asteroideae</taxon>
        <taxon>Anthemideae</taxon>
        <taxon>Anthemidinae</taxon>
        <taxon>Tanacetum</taxon>
    </lineage>
</organism>
<evidence type="ECO:0000313" key="3">
    <source>
        <dbReference type="Proteomes" id="UP001151760"/>
    </source>
</evidence>
<dbReference type="CDD" id="cd00303">
    <property type="entry name" value="retropepsin_like"/>
    <property type="match status" value="1"/>
</dbReference>
<keyword evidence="2" id="KW-0548">Nucleotidyltransferase</keyword>
<reference evidence="2" key="1">
    <citation type="journal article" date="2022" name="Int. J. Mol. Sci.">
        <title>Draft Genome of Tanacetum Coccineum: Genomic Comparison of Closely Related Tanacetum-Family Plants.</title>
        <authorList>
            <person name="Yamashiro T."/>
            <person name="Shiraishi A."/>
            <person name="Nakayama K."/>
            <person name="Satake H."/>
        </authorList>
    </citation>
    <scope>NUCLEOTIDE SEQUENCE</scope>
</reference>
<proteinExistence type="predicted"/>
<feature type="coiled-coil region" evidence="1">
    <location>
        <begin position="17"/>
        <end position="55"/>
    </location>
</feature>
<dbReference type="PANTHER" id="PTHR15503:SF45">
    <property type="entry name" value="RNA-DIRECTED DNA POLYMERASE HOMOLOG"/>
    <property type="match status" value="1"/>
</dbReference>